<feature type="domain" description="Methylated-DNA-[protein]-cysteine S-methyltransferase DNA binding" evidence="13">
    <location>
        <begin position="198"/>
        <end position="268"/>
    </location>
</feature>
<dbReference type="Pfam" id="PF01035">
    <property type="entry name" value="DNA_binding_1"/>
    <property type="match status" value="1"/>
</dbReference>
<dbReference type="InterPro" id="IPR036388">
    <property type="entry name" value="WH-like_DNA-bd_sf"/>
</dbReference>
<comment type="similarity">
    <text evidence="2">Belongs to the MGMT family.</text>
</comment>
<dbReference type="Proteomes" id="UP000308549">
    <property type="component" value="Unassembled WGS sequence"/>
</dbReference>
<comment type="catalytic activity">
    <reaction evidence="1">
        <text>a 4-O-methyl-thymidine in DNA + L-cysteinyl-[protein] = a thymidine in DNA + S-methyl-L-cysteinyl-[protein]</text>
        <dbReference type="Rhea" id="RHEA:53428"/>
        <dbReference type="Rhea" id="RHEA-COMP:10131"/>
        <dbReference type="Rhea" id="RHEA-COMP:10132"/>
        <dbReference type="Rhea" id="RHEA-COMP:13555"/>
        <dbReference type="Rhea" id="RHEA-COMP:13556"/>
        <dbReference type="ChEBI" id="CHEBI:29950"/>
        <dbReference type="ChEBI" id="CHEBI:82612"/>
        <dbReference type="ChEBI" id="CHEBI:137386"/>
        <dbReference type="ChEBI" id="CHEBI:137387"/>
        <dbReference type="EC" id="2.1.1.63"/>
    </reaction>
</comment>
<name>A0A4U0U1S8_9PEZI</name>
<feature type="region of interest" description="Disordered" evidence="12">
    <location>
        <begin position="108"/>
        <end position="181"/>
    </location>
</feature>
<evidence type="ECO:0000256" key="12">
    <source>
        <dbReference type="SAM" id="MobiDB-lite"/>
    </source>
</evidence>
<evidence type="ECO:0000256" key="6">
    <source>
        <dbReference type="ARBA" id="ARBA00022679"/>
    </source>
</evidence>
<evidence type="ECO:0000313" key="15">
    <source>
        <dbReference type="Proteomes" id="UP000308549"/>
    </source>
</evidence>
<evidence type="ECO:0000256" key="2">
    <source>
        <dbReference type="ARBA" id="ARBA00008711"/>
    </source>
</evidence>
<dbReference type="CDD" id="cd06445">
    <property type="entry name" value="ATase"/>
    <property type="match status" value="1"/>
</dbReference>
<dbReference type="PANTHER" id="PTHR10815:SF13">
    <property type="entry name" value="METHYLATED-DNA--PROTEIN-CYSTEINE METHYLTRANSFERASE"/>
    <property type="match status" value="1"/>
</dbReference>
<evidence type="ECO:0000256" key="7">
    <source>
        <dbReference type="ARBA" id="ARBA00022763"/>
    </source>
</evidence>
<evidence type="ECO:0000313" key="14">
    <source>
        <dbReference type="EMBL" id="TKA28890.1"/>
    </source>
</evidence>
<feature type="compositionally biased region" description="Pro residues" evidence="12">
    <location>
        <begin position="162"/>
        <end position="171"/>
    </location>
</feature>
<dbReference type="GO" id="GO:0003908">
    <property type="term" value="F:methylated-DNA-[protein]-cysteine S-methyltransferase activity"/>
    <property type="evidence" value="ECO:0007669"/>
    <property type="project" value="UniProtKB-EC"/>
</dbReference>
<dbReference type="Gene3D" id="1.10.10.10">
    <property type="entry name" value="Winged helix-like DNA-binding domain superfamily/Winged helix DNA-binding domain"/>
    <property type="match status" value="1"/>
</dbReference>
<comment type="catalytic activity">
    <reaction evidence="11">
        <text>a 6-O-methyl-2'-deoxyguanosine in DNA + L-cysteinyl-[protein] = S-methyl-L-cysteinyl-[protein] + a 2'-deoxyguanosine in DNA</text>
        <dbReference type="Rhea" id="RHEA:24000"/>
        <dbReference type="Rhea" id="RHEA-COMP:10131"/>
        <dbReference type="Rhea" id="RHEA-COMP:10132"/>
        <dbReference type="Rhea" id="RHEA-COMP:11367"/>
        <dbReference type="Rhea" id="RHEA-COMP:11368"/>
        <dbReference type="ChEBI" id="CHEBI:29950"/>
        <dbReference type="ChEBI" id="CHEBI:82612"/>
        <dbReference type="ChEBI" id="CHEBI:85445"/>
        <dbReference type="ChEBI" id="CHEBI:85448"/>
        <dbReference type="EC" id="2.1.1.63"/>
    </reaction>
</comment>
<keyword evidence="6" id="KW-0808">Transferase</keyword>
<gene>
    <name evidence="14" type="ORF">B0A50_03301</name>
</gene>
<dbReference type="NCBIfam" id="TIGR00589">
    <property type="entry name" value="ogt"/>
    <property type="match status" value="1"/>
</dbReference>
<keyword evidence="15" id="KW-1185">Reference proteome</keyword>
<dbReference type="PROSITE" id="PS00374">
    <property type="entry name" value="MGMT"/>
    <property type="match status" value="1"/>
</dbReference>
<evidence type="ECO:0000256" key="10">
    <source>
        <dbReference type="ARBA" id="ARBA00031621"/>
    </source>
</evidence>
<dbReference type="InterPro" id="IPR001497">
    <property type="entry name" value="MethylDNA_cys_MeTrfase_AS"/>
</dbReference>
<keyword evidence="8" id="KW-0234">DNA repair</keyword>
<dbReference type="GO" id="GO:0032259">
    <property type="term" value="P:methylation"/>
    <property type="evidence" value="ECO:0007669"/>
    <property type="project" value="UniProtKB-KW"/>
</dbReference>
<comment type="caution">
    <text evidence="14">The sequence shown here is derived from an EMBL/GenBank/DDBJ whole genome shotgun (WGS) entry which is preliminary data.</text>
</comment>
<evidence type="ECO:0000256" key="8">
    <source>
        <dbReference type="ARBA" id="ARBA00023204"/>
    </source>
</evidence>
<organism evidence="14 15">
    <name type="scientific">Salinomyces thailandicus</name>
    <dbReference type="NCBI Taxonomy" id="706561"/>
    <lineage>
        <taxon>Eukaryota</taxon>
        <taxon>Fungi</taxon>
        <taxon>Dikarya</taxon>
        <taxon>Ascomycota</taxon>
        <taxon>Pezizomycotina</taxon>
        <taxon>Dothideomycetes</taxon>
        <taxon>Dothideomycetidae</taxon>
        <taxon>Mycosphaerellales</taxon>
        <taxon>Teratosphaeriaceae</taxon>
        <taxon>Salinomyces</taxon>
    </lineage>
</organism>
<evidence type="ECO:0000256" key="11">
    <source>
        <dbReference type="ARBA" id="ARBA00049348"/>
    </source>
</evidence>
<dbReference type="GO" id="GO:0006281">
    <property type="term" value="P:DNA repair"/>
    <property type="evidence" value="ECO:0007669"/>
    <property type="project" value="UniProtKB-KW"/>
</dbReference>
<reference evidence="14 15" key="1">
    <citation type="submission" date="2017-03" db="EMBL/GenBank/DDBJ databases">
        <title>Genomes of endolithic fungi from Antarctica.</title>
        <authorList>
            <person name="Coleine C."/>
            <person name="Masonjones S."/>
            <person name="Stajich J.E."/>
        </authorList>
    </citation>
    <scope>NUCLEOTIDE SEQUENCE [LARGE SCALE GENOMIC DNA]</scope>
    <source>
        <strain evidence="14 15">CCFEE 6315</strain>
    </source>
</reference>
<dbReference type="InterPro" id="IPR014048">
    <property type="entry name" value="MethylDNA_cys_MeTrfase_DNA-bd"/>
</dbReference>
<evidence type="ECO:0000256" key="9">
    <source>
        <dbReference type="ARBA" id="ARBA00030795"/>
    </source>
</evidence>
<evidence type="ECO:0000256" key="5">
    <source>
        <dbReference type="ARBA" id="ARBA00022603"/>
    </source>
</evidence>
<accession>A0A4U0U1S8</accession>
<dbReference type="EC" id="2.1.1.63" evidence="3"/>
<dbReference type="EMBL" id="NAJL01000016">
    <property type="protein sequence ID" value="TKA28890.1"/>
    <property type="molecule type" value="Genomic_DNA"/>
</dbReference>
<keyword evidence="7" id="KW-0227">DNA damage</keyword>
<protein>
    <recommendedName>
        <fullName evidence="4">Methylated-DNA--protein-cysteine methyltransferase</fullName>
        <ecNumber evidence="3">2.1.1.63</ecNumber>
    </recommendedName>
    <alternativeName>
        <fullName evidence="9">6-O-methylguanine-DNA methyltransferase</fullName>
    </alternativeName>
    <alternativeName>
        <fullName evidence="10">O-6-methylguanine-DNA-alkyltransferase</fullName>
    </alternativeName>
</protein>
<dbReference type="OrthoDB" id="1907495at2759"/>
<dbReference type="InterPro" id="IPR036217">
    <property type="entry name" value="MethylDNA_cys_MeTrfase_DNAb"/>
</dbReference>
<evidence type="ECO:0000256" key="1">
    <source>
        <dbReference type="ARBA" id="ARBA00001286"/>
    </source>
</evidence>
<evidence type="ECO:0000256" key="4">
    <source>
        <dbReference type="ARBA" id="ARBA00015377"/>
    </source>
</evidence>
<dbReference type="SUPFAM" id="SSF46767">
    <property type="entry name" value="Methylated DNA-protein cysteine methyltransferase, C-terminal domain"/>
    <property type="match status" value="1"/>
</dbReference>
<dbReference type="PANTHER" id="PTHR10815">
    <property type="entry name" value="METHYLATED-DNA--PROTEIN-CYSTEINE METHYLTRANSFERASE"/>
    <property type="match status" value="1"/>
</dbReference>
<proteinExistence type="inferred from homology"/>
<keyword evidence="5" id="KW-0489">Methyltransferase</keyword>
<evidence type="ECO:0000259" key="13">
    <source>
        <dbReference type="Pfam" id="PF01035"/>
    </source>
</evidence>
<dbReference type="AlphaFoldDB" id="A0A4U0U1S8"/>
<sequence length="273" mass="29530">MISQPGELPISQLQEIWTNLYKHRLPALAKARDSAQPLWPVHLDHCFARIVLDNAVGVDRPWTDVVKAPAVKNMSVVQLQAAIEMAEGLACGEADLAALDERSLGLRGKKGKKRGVEEVDGSNDVTSPRKRKGGAGAISSYFLPSPASPHQDSKQHVNSKPEPNPSEPPEGPAKQTCKNDTDDMTIPLHKIATSTLTPFRKQTLTLLCQIPRGRYSTYQALSDHIAKTSHKTCARAVGNAMRNNPFAPDVPCHRILAADGSLGGFGGHWGEEG</sequence>
<evidence type="ECO:0000256" key="3">
    <source>
        <dbReference type="ARBA" id="ARBA00011918"/>
    </source>
</evidence>